<name>A0A074LEW2_9BACT</name>
<dbReference type="Proteomes" id="UP000027821">
    <property type="component" value="Unassembled WGS sequence"/>
</dbReference>
<gene>
    <name evidence="2" type="ORF">EL17_16420</name>
</gene>
<keyword evidence="3" id="KW-1185">Reference proteome</keyword>
<protein>
    <submittedName>
        <fullName evidence="2">Glycosyl hydrolase</fullName>
    </submittedName>
</protein>
<reference evidence="2 3" key="1">
    <citation type="submission" date="2014-04" db="EMBL/GenBank/DDBJ databases">
        <title>Characterization and application of a salt tolerant electro-active bacterium.</title>
        <authorList>
            <person name="Yang L."/>
            <person name="Wei S."/>
            <person name="Tay Q.X.M."/>
        </authorList>
    </citation>
    <scope>NUCLEOTIDE SEQUENCE [LARGE SCALE GENOMIC DNA]</scope>
    <source>
        <strain evidence="2 3">LY1</strain>
    </source>
</reference>
<dbReference type="Pfam" id="PF06439">
    <property type="entry name" value="3keto-disac_hyd"/>
    <property type="match status" value="1"/>
</dbReference>
<organism evidence="2 3">
    <name type="scientific">Anditalea andensis</name>
    <dbReference type="NCBI Taxonomy" id="1048983"/>
    <lineage>
        <taxon>Bacteria</taxon>
        <taxon>Pseudomonadati</taxon>
        <taxon>Bacteroidota</taxon>
        <taxon>Cytophagia</taxon>
        <taxon>Cytophagales</taxon>
        <taxon>Cytophagaceae</taxon>
        <taxon>Anditalea</taxon>
    </lineage>
</organism>
<evidence type="ECO:0000259" key="1">
    <source>
        <dbReference type="Pfam" id="PF06439"/>
    </source>
</evidence>
<evidence type="ECO:0000313" key="2">
    <source>
        <dbReference type="EMBL" id="KEO72332.1"/>
    </source>
</evidence>
<dbReference type="GO" id="GO:0016787">
    <property type="term" value="F:hydrolase activity"/>
    <property type="evidence" value="ECO:0007669"/>
    <property type="project" value="UniProtKB-KW"/>
</dbReference>
<dbReference type="EMBL" id="JMIH01000024">
    <property type="protein sequence ID" value="KEO72332.1"/>
    <property type="molecule type" value="Genomic_DNA"/>
</dbReference>
<dbReference type="STRING" id="1048983.EL17_16420"/>
<dbReference type="Gene3D" id="2.60.120.560">
    <property type="entry name" value="Exo-inulinase, domain 1"/>
    <property type="match status" value="1"/>
</dbReference>
<accession>A0A074LEW2</accession>
<dbReference type="eggNOG" id="COG2133">
    <property type="taxonomic scope" value="Bacteria"/>
</dbReference>
<sequence length="250" mass="28447">MNKILASALIITIVSTACNEGKGTADQAAAEPTFQDNTLTDAQKAEGWKLLFDGQNLDGWRGYNQENLPESWVVEEGTLKSLGEGGDIGGDIVYDLQEFGNFELSLDWKIEEGGNSGIFYHIVEGDQYETAYHTAPEFQLIDQEGFPEKLEPWQSLGGDYGMYDPDYEEAMKPAGLWNNARIIFSENKVEYYLNGKKTVEFQPWSEDWRQRKEEGKWKDFPDYGEARSGLIGLQDHGSFIWFKNIKIREL</sequence>
<evidence type="ECO:0000313" key="3">
    <source>
        <dbReference type="Proteomes" id="UP000027821"/>
    </source>
</evidence>
<dbReference type="PROSITE" id="PS51257">
    <property type="entry name" value="PROKAR_LIPOPROTEIN"/>
    <property type="match status" value="1"/>
</dbReference>
<feature type="domain" description="3-keto-alpha-glucoside-1,2-lyase/3-keto-2-hydroxy-glucal hydratase" evidence="1">
    <location>
        <begin position="47"/>
        <end position="248"/>
    </location>
</feature>
<dbReference type="AlphaFoldDB" id="A0A074LEW2"/>
<dbReference type="InterPro" id="IPR010496">
    <property type="entry name" value="AL/BT2_dom"/>
</dbReference>
<comment type="caution">
    <text evidence="2">The sequence shown here is derived from an EMBL/GenBank/DDBJ whole genome shotgun (WGS) entry which is preliminary data.</text>
</comment>
<proteinExistence type="predicted"/>
<keyword evidence="2" id="KW-0378">Hydrolase</keyword>